<dbReference type="Gene3D" id="3.30.420.10">
    <property type="entry name" value="Ribonuclease H-like superfamily/Ribonuclease H"/>
    <property type="match status" value="1"/>
</dbReference>
<dbReference type="Pfam" id="PF16087">
    <property type="entry name" value="DUF4817"/>
    <property type="match status" value="1"/>
</dbReference>
<evidence type="ECO:0000313" key="3">
    <source>
        <dbReference type="Proteomes" id="UP001152795"/>
    </source>
</evidence>
<sequence>MVGVQFTTEQHTFLVLEYNKTRSPGRVIERFEERFPDRQPPCTRTILRNFAKYSTHGTSLNRNVGHSGRRHRLQELFRNRVIAFGQPREWPPRSPDLTPCDFFLWGYLKSRVYQTPPQNLEDLRNTESLQKCIHCRGTWFAESC</sequence>
<evidence type="ECO:0000313" key="2">
    <source>
        <dbReference type="EMBL" id="CAB4013011.1"/>
    </source>
</evidence>
<dbReference type="EMBL" id="CACRXK020007717">
    <property type="protein sequence ID" value="CAB4013011.1"/>
    <property type="molecule type" value="Genomic_DNA"/>
</dbReference>
<dbReference type="GO" id="GO:0003676">
    <property type="term" value="F:nucleic acid binding"/>
    <property type="evidence" value="ECO:0007669"/>
    <property type="project" value="InterPro"/>
</dbReference>
<gene>
    <name evidence="2" type="ORF">PACLA_8A051704</name>
</gene>
<feature type="domain" description="DUF4817" evidence="1">
    <location>
        <begin position="7"/>
        <end position="58"/>
    </location>
</feature>
<dbReference type="InterPro" id="IPR036397">
    <property type="entry name" value="RNaseH_sf"/>
</dbReference>
<keyword evidence="3" id="KW-1185">Reference proteome</keyword>
<evidence type="ECO:0000259" key="1">
    <source>
        <dbReference type="Pfam" id="PF16087"/>
    </source>
</evidence>
<dbReference type="InterPro" id="IPR032135">
    <property type="entry name" value="DUF4817"/>
</dbReference>
<dbReference type="AlphaFoldDB" id="A0A6S7J6U7"/>
<dbReference type="Proteomes" id="UP001152795">
    <property type="component" value="Unassembled WGS sequence"/>
</dbReference>
<dbReference type="PANTHER" id="PTHR47326:SF1">
    <property type="entry name" value="HTH PSQ-TYPE DOMAIN-CONTAINING PROTEIN"/>
    <property type="match status" value="1"/>
</dbReference>
<protein>
    <recommendedName>
        <fullName evidence="1">DUF4817 domain-containing protein</fullName>
    </recommendedName>
</protein>
<dbReference type="PANTHER" id="PTHR47326">
    <property type="entry name" value="TRANSPOSABLE ELEMENT TC3 TRANSPOSASE-LIKE PROTEIN"/>
    <property type="match status" value="1"/>
</dbReference>
<organism evidence="2 3">
    <name type="scientific">Paramuricea clavata</name>
    <name type="common">Red gorgonian</name>
    <name type="synonym">Violescent sea-whip</name>
    <dbReference type="NCBI Taxonomy" id="317549"/>
    <lineage>
        <taxon>Eukaryota</taxon>
        <taxon>Metazoa</taxon>
        <taxon>Cnidaria</taxon>
        <taxon>Anthozoa</taxon>
        <taxon>Octocorallia</taxon>
        <taxon>Malacalcyonacea</taxon>
        <taxon>Plexauridae</taxon>
        <taxon>Paramuricea</taxon>
    </lineage>
</organism>
<name>A0A6S7J6U7_PARCT</name>
<comment type="caution">
    <text evidence="2">The sequence shown here is derived from an EMBL/GenBank/DDBJ whole genome shotgun (WGS) entry which is preliminary data.</text>
</comment>
<accession>A0A6S7J6U7</accession>
<reference evidence="2" key="1">
    <citation type="submission" date="2020-04" db="EMBL/GenBank/DDBJ databases">
        <authorList>
            <person name="Alioto T."/>
            <person name="Alioto T."/>
            <person name="Gomez Garrido J."/>
        </authorList>
    </citation>
    <scope>NUCLEOTIDE SEQUENCE</scope>
    <source>
        <strain evidence="2">A484AB</strain>
    </source>
</reference>
<proteinExistence type="predicted"/>
<dbReference type="OrthoDB" id="6770291at2759"/>